<dbReference type="EMBL" id="PQIB02000013">
    <property type="protein sequence ID" value="RLM73845.1"/>
    <property type="molecule type" value="Genomic_DNA"/>
</dbReference>
<evidence type="ECO:0000256" key="1">
    <source>
        <dbReference type="SAM" id="MobiDB-lite"/>
    </source>
</evidence>
<evidence type="ECO:0000313" key="2">
    <source>
        <dbReference type="EMBL" id="RLM73845.1"/>
    </source>
</evidence>
<keyword evidence="3" id="KW-1185">Reference proteome</keyword>
<accession>A0A3L6Q5I4</accession>
<sequence length="175" mass="19931">MGNKRSTAKGKGKEMKFGAPPVSTWKKRYSDQVRELLGRIKALKYRGVTGASIMYSWIGRRVQPLQKRDPFSFDYLSRSDPSCFSIVKIHPTERVLRDNINVYRSMAPIPEIDCPEYLVPLGHRIKETAHPDVVPESEEEEDSNDDRTLAERTRRKAVVASEGVLALRSSPSNQR</sequence>
<feature type="region of interest" description="Disordered" evidence="1">
    <location>
        <begin position="129"/>
        <end position="154"/>
    </location>
</feature>
<protein>
    <submittedName>
        <fullName evidence="2">Uncharacterized protein</fullName>
    </submittedName>
</protein>
<gene>
    <name evidence="2" type="ORF">C2845_PM15G02350</name>
</gene>
<feature type="compositionally biased region" description="Acidic residues" evidence="1">
    <location>
        <begin position="135"/>
        <end position="144"/>
    </location>
</feature>
<proteinExistence type="predicted"/>
<dbReference type="AlphaFoldDB" id="A0A3L6Q5I4"/>
<comment type="caution">
    <text evidence="2">The sequence shown here is derived from an EMBL/GenBank/DDBJ whole genome shotgun (WGS) entry which is preliminary data.</text>
</comment>
<evidence type="ECO:0000313" key="3">
    <source>
        <dbReference type="Proteomes" id="UP000275267"/>
    </source>
</evidence>
<dbReference type="Proteomes" id="UP000275267">
    <property type="component" value="Unassembled WGS sequence"/>
</dbReference>
<organism evidence="2 3">
    <name type="scientific">Panicum miliaceum</name>
    <name type="common">Proso millet</name>
    <name type="synonym">Broomcorn millet</name>
    <dbReference type="NCBI Taxonomy" id="4540"/>
    <lineage>
        <taxon>Eukaryota</taxon>
        <taxon>Viridiplantae</taxon>
        <taxon>Streptophyta</taxon>
        <taxon>Embryophyta</taxon>
        <taxon>Tracheophyta</taxon>
        <taxon>Spermatophyta</taxon>
        <taxon>Magnoliopsida</taxon>
        <taxon>Liliopsida</taxon>
        <taxon>Poales</taxon>
        <taxon>Poaceae</taxon>
        <taxon>PACMAD clade</taxon>
        <taxon>Panicoideae</taxon>
        <taxon>Panicodae</taxon>
        <taxon>Paniceae</taxon>
        <taxon>Panicinae</taxon>
        <taxon>Panicum</taxon>
        <taxon>Panicum sect. Panicum</taxon>
    </lineage>
</organism>
<reference evidence="3" key="1">
    <citation type="journal article" date="2019" name="Nat. Commun.">
        <title>The genome of broomcorn millet.</title>
        <authorList>
            <person name="Zou C."/>
            <person name="Miki D."/>
            <person name="Li D."/>
            <person name="Tang Q."/>
            <person name="Xiao L."/>
            <person name="Rajput S."/>
            <person name="Deng P."/>
            <person name="Jia W."/>
            <person name="Huang R."/>
            <person name="Zhang M."/>
            <person name="Sun Y."/>
            <person name="Hu J."/>
            <person name="Fu X."/>
            <person name="Schnable P.S."/>
            <person name="Li F."/>
            <person name="Zhang H."/>
            <person name="Feng B."/>
            <person name="Zhu X."/>
            <person name="Liu R."/>
            <person name="Schnable J.C."/>
            <person name="Zhu J.-K."/>
            <person name="Zhang H."/>
        </authorList>
    </citation>
    <scope>NUCLEOTIDE SEQUENCE [LARGE SCALE GENOMIC DNA]</scope>
</reference>
<name>A0A3L6Q5I4_PANMI</name>